<feature type="compositionally biased region" description="Gly residues" evidence="1">
    <location>
        <begin position="54"/>
        <end position="65"/>
    </location>
</feature>
<comment type="caution">
    <text evidence="2">The sequence shown here is derived from an EMBL/GenBank/DDBJ whole genome shotgun (WGS) entry which is preliminary data.</text>
</comment>
<evidence type="ECO:0000256" key="1">
    <source>
        <dbReference type="SAM" id="MobiDB-lite"/>
    </source>
</evidence>
<feature type="region of interest" description="Disordered" evidence="1">
    <location>
        <begin position="1"/>
        <end position="86"/>
    </location>
</feature>
<evidence type="ECO:0000313" key="3">
    <source>
        <dbReference type="Proteomes" id="UP000735302"/>
    </source>
</evidence>
<evidence type="ECO:0008006" key="4">
    <source>
        <dbReference type="Google" id="ProtNLM"/>
    </source>
</evidence>
<dbReference type="AlphaFoldDB" id="A0AAV4A482"/>
<dbReference type="EMBL" id="BLXT01003294">
    <property type="protein sequence ID" value="GFO01488.1"/>
    <property type="molecule type" value="Genomic_DNA"/>
</dbReference>
<gene>
    <name evidence="2" type="ORF">PoB_002799300</name>
</gene>
<name>A0AAV4A482_9GAST</name>
<dbReference type="Proteomes" id="UP000735302">
    <property type="component" value="Unassembled WGS sequence"/>
</dbReference>
<keyword evidence="3" id="KW-1185">Reference proteome</keyword>
<sequence>MKVRAKNCENESSIESDDDNHFYDNCNDNSINKDYDEGGDGEDDDHEGSDGEDYGSGGNDKGGVGDVAADKNGDNDVACNDDEYDDYGVESGIDIDAYTCVLMF</sequence>
<proteinExistence type="predicted"/>
<accession>A0AAV4A482</accession>
<reference evidence="2 3" key="1">
    <citation type="journal article" date="2021" name="Elife">
        <title>Chloroplast acquisition without the gene transfer in kleptoplastic sea slugs, Plakobranchus ocellatus.</title>
        <authorList>
            <person name="Maeda T."/>
            <person name="Takahashi S."/>
            <person name="Yoshida T."/>
            <person name="Shimamura S."/>
            <person name="Takaki Y."/>
            <person name="Nagai Y."/>
            <person name="Toyoda A."/>
            <person name="Suzuki Y."/>
            <person name="Arimoto A."/>
            <person name="Ishii H."/>
            <person name="Satoh N."/>
            <person name="Nishiyama T."/>
            <person name="Hasebe M."/>
            <person name="Maruyama T."/>
            <person name="Minagawa J."/>
            <person name="Obokata J."/>
            <person name="Shigenobu S."/>
        </authorList>
    </citation>
    <scope>NUCLEOTIDE SEQUENCE [LARGE SCALE GENOMIC DNA]</scope>
</reference>
<feature type="compositionally biased region" description="Acidic residues" evidence="1">
    <location>
        <begin position="37"/>
        <end position="53"/>
    </location>
</feature>
<protein>
    <recommendedName>
        <fullName evidence="4">Prostatic spermine-binding protein-like</fullName>
    </recommendedName>
</protein>
<evidence type="ECO:0000313" key="2">
    <source>
        <dbReference type="EMBL" id="GFO01488.1"/>
    </source>
</evidence>
<organism evidence="2 3">
    <name type="scientific">Plakobranchus ocellatus</name>
    <dbReference type="NCBI Taxonomy" id="259542"/>
    <lineage>
        <taxon>Eukaryota</taxon>
        <taxon>Metazoa</taxon>
        <taxon>Spiralia</taxon>
        <taxon>Lophotrochozoa</taxon>
        <taxon>Mollusca</taxon>
        <taxon>Gastropoda</taxon>
        <taxon>Heterobranchia</taxon>
        <taxon>Euthyneura</taxon>
        <taxon>Panpulmonata</taxon>
        <taxon>Sacoglossa</taxon>
        <taxon>Placobranchoidea</taxon>
        <taxon>Plakobranchidae</taxon>
        <taxon>Plakobranchus</taxon>
    </lineage>
</organism>